<proteinExistence type="predicted"/>
<sequence>MHISNGLDISYGTTFGVDTLYNNTEDTVLPPRENPQTPDMLVAVVTETGYPTAFWGEGKGFISFGADRTGGSLISFCTSAENEFLA</sequence>
<reference evidence="1 2" key="1">
    <citation type="journal article" date="2019" name="Sci. Rep.">
        <title>Orb-weaving spider Araneus ventricosus genome elucidates the spidroin gene catalogue.</title>
        <authorList>
            <person name="Kono N."/>
            <person name="Nakamura H."/>
            <person name="Ohtoshi R."/>
            <person name="Moran D.A.P."/>
            <person name="Shinohara A."/>
            <person name="Yoshida Y."/>
            <person name="Fujiwara M."/>
            <person name="Mori M."/>
            <person name="Tomita M."/>
            <person name="Arakawa K."/>
        </authorList>
    </citation>
    <scope>NUCLEOTIDE SEQUENCE [LARGE SCALE GENOMIC DNA]</scope>
</reference>
<name>A0A4Y2APM5_ARAVE</name>
<accession>A0A4Y2APM5</accession>
<evidence type="ECO:0000313" key="1">
    <source>
        <dbReference type="EMBL" id="GBL81773.1"/>
    </source>
</evidence>
<comment type="caution">
    <text evidence="1">The sequence shown here is derived from an EMBL/GenBank/DDBJ whole genome shotgun (WGS) entry which is preliminary data.</text>
</comment>
<dbReference type="AlphaFoldDB" id="A0A4Y2APM5"/>
<organism evidence="1 2">
    <name type="scientific">Araneus ventricosus</name>
    <name type="common">Orbweaver spider</name>
    <name type="synonym">Epeira ventricosa</name>
    <dbReference type="NCBI Taxonomy" id="182803"/>
    <lineage>
        <taxon>Eukaryota</taxon>
        <taxon>Metazoa</taxon>
        <taxon>Ecdysozoa</taxon>
        <taxon>Arthropoda</taxon>
        <taxon>Chelicerata</taxon>
        <taxon>Arachnida</taxon>
        <taxon>Araneae</taxon>
        <taxon>Araneomorphae</taxon>
        <taxon>Entelegynae</taxon>
        <taxon>Araneoidea</taxon>
        <taxon>Araneidae</taxon>
        <taxon>Araneus</taxon>
    </lineage>
</organism>
<gene>
    <name evidence="1" type="ORF">AVEN_93534_1</name>
</gene>
<protein>
    <submittedName>
        <fullName evidence="1">Uncharacterized protein</fullName>
    </submittedName>
</protein>
<evidence type="ECO:0000313" key="2">
    <source>
        <dbReference type="Proteomes" id="UP000499080"/>
    </source>
</evidence>
<dbReference type="Proteomes" id="UP000499080">
    <property type="component" value="Unassembled WGS sequence"/>
</dbReference>
<dbReference type="EMBL" id="BGPR01000026">
    <property type="protein sequence ID" value="GBL81773.1"/>
    <property type="molecule type" value="Genomic_DNA"/>
</dbReference>
<keyword evidence="2" id="KW-1185">Reference proteome</keyword>